<evidence type="ECO:0000256" key="1">
    <source>
        <dbReference type="ARBA" id="ARBA00022475"/>
    </source>
</evidence>
<keyword evidence="4 5" id="KW-0472">Membrane</keyword>
<gene>
    <name evidence="6" type="ORF">ETSY1_34190</name>
</gene>
<reference evidence="6 7" key="1">
    <citation type="journal article" date="2014" name="Nature">
        <title>An environmental bacterial taxon with a large and distinct metabolic repertoire.</title>
        <authorList>
            <person name="Wilson M.C."/>
            <person name="Mori T."/>
            <person name="Ruckert C."/>
            <person name="Uria A.R."/>
            <person name="Helf M.J."/>
            <person name="Takada K."/>
            <person name="Gernert C."/>
            <person name="Steffens U.A."/>
            <person name="Heycke N."/>
            <person name="Schmitt S."/>
            <person name="Rinke C."/>
            <person name="Helfrich E.J."/>
            <person name="Brachmann A.O."/>
            <person name="Gurgui C."/>
            <person name="Wakimoto T."/>
            <person name="Kracht M."/>
            <person name="Crusemann M."/>
            <person name="Hentschel U."/>
            <person name="Abe I."/>
            <person name="Matsunaga S."/>
            <person name="Kalinowski J."/>
            <person name="Takeyama H."/>
            <person name="Piel J."/>
        </authorList>
    </citation>
    <scope>NUCLEOTIDE SEQUENCE [LARGE SCALE GENOMIC DNA]</scope>
    <source>
        <strain evidence="7">TSY1</strain>
    </source>
</reference>
<feature type="transmembrane region" description="Helical" evidence="5">
    <location>
        <begin position="7"/>
        <end position="25"/>
    </location>
</feature>
<dbReference type="EMBL" id="AZHW01001044">
    <property type="protein sequence ID" value="ETW94576.1"/>
    <property type="molecule type" value="Genomic_DNA"/>
</dbReference>
<evidence type="ECO:0000256" key="5">
    <source>
        <dbReference type="SAM" id="Phobius"/>
    </source>
</evidence>
<keyword evidence="2 5" id="KW-0812">Transmembrane</keyword>
<feature type="transmembrane region" description="Helical" evidence="5">
    <location>
        <begin position="31"/>
        <end position="49"/>
    </location>
</feature>
<protein>
    <submittedName>
        <fullName evidence="6">Uncharacterized protein</fullName>
    </submittedName>
</protein>
<comment type="caution">
    <text evidence="6">The sequence shown here is derived from an EMBL/GenBank/DDBJ whole genome shotgun (WGS) entry which is preliminary data.</text>
</comment>
<evidence type="ECO:0000256" key="3">
    <source>
        <dbReference type="ARBA" id="ARBA00022989"/>
    </source>
</evidence>
<dbReference type="AlphaFoldDB" id="W4LB73"/>
<dbReference type="PATRIC" id="fig|1429438.4.peg.6453"/>
<keyword evidence="3 5" id="KW-1133">Transmembrane helix</keyword>
<evidence type="ECO:0000313" key="7">
    <source>
        <dbReference type="Proteomes" id="UP000019141"/>
    </source>
</evidence>
<proteinExistence type="predicted"/>
<dbReference type="HOGENOM" id="CLU_2895592_0_0_7"/>
<dbReference type="InterPro" id="IPR022853">
    <property type="entry name" value="FloA"/>
</dbReference>
<dbReference type="Pfam" id="PF12127">
    <property type="entry name" value="FloA"/>
    <property type="match status" value="1"/>
</dbReference>
<evidence type="ECO:0000256" key="2">
    <source>
        <dbReference type="ARBA" id="ARBA00022692"/>
    </source>
</evidence>
<name>W4LB73_ENTF1</name>
<dbReference type="Proteomes" id="UP000019141">
    <property type="component" value="Unassembled WGS sequence"/>
</dbReference>
<accession>W4LB73</accession>
<evidence type="ECO:0000313" key="6">
    <source>
        <dbReference type="EMBL" id="ETW94576.1"/>
    </source>
</evidence>
<keyword evidence="7" id="KW-1185">Reference proteome</keyword>
<organism evidence="6 7">
    <name type="scientific">Entotheonella factor</name>
    <dbReference type="NCBI Taxonomy" id="1429438"/>
    <lineage>
        <taxon>Bacteria</taxon>
        <taxon>Pseudomonadati</taxon>
        <taxon>Nitrospinota/Tectimicrobiota group</taxon>
        <taxon>Candidatus Tectimicrobiota</taxon>
        <taxon>Candidatus Entotheonellia</taxon>
        <taxon>Candidatus Entotheonellales</taxon>
        <taxon>Candidatus Entotheonellaceae</taxon>
        <taxon>Candidatus Entotheonella</taxon>
    </lineage>
</organism>
<evidence type="ECO:0000256" key="4">
    <source>
        <dbReference type="ARBA" id="ARBA00023136"/>
    </source>
</evidence>
<keyword evidence="1" id="KW-1003">Cell membrane</keyword>
<sequence>MELSNTILIALCVGLALIMLLFFRFVPVGLWITAFFSGVPVSLFTLIGMRLRKVIRTRWCGH</sequence>